<evidence type="ECO:0000313" key="1">
    <source>
        <dbReference type="EMBL" id="MBM7633868.1"/>
    </source>
</evidence>
<sequence length="100" mass="11827">MNKLKRLEQLGNDLEKSHKELKELGRFSAHYNTWSKQLEIITEPETFFALFDSYEIEHLNVLGTDLKYRFNVCHNGMYFYTVISEAEYLQYVKKGDVVGL</sequence>
<comment type="caution">
    <text evidence="1">The sequence shown here is derived from an EMBL/GenBank/DDBJ whole genome shotgun (WGS) entry which is preliminary data.</text>
</comment>
<reference evidence="1 2" key="1">
    <citation type="submission" date="2021-01" db="EMBL/GenBank/DDBJ databases">
        <title>Genomic Encyclopedia of Type Strains, Phase IV (KMG-IV): sequencing the most valuable type-strain genomes for metagenomic binning, comparative biology and taxonomic classification.</title>
        <authorList>
            <person name="Goeker M."/>
        </authorList>
    </citation>
    <scope>NUCLEOTIDE SEQUENCE [LARGE SCALE GENOMIC DNA]</scope>
    <source>
        <strain evidence="1 2">DSM 25540</strain>
    </source>
</reference>
<dbReference type="RefSeq" id="WP_204698596.1">
    <property type="nucleotide sequence ID" value="NZ_JAFBEC010000008.1"/>
</dbReference>
<accession>A0ABS2PGB1</accession>
<evidence type="ECO:0000313" key="2">
    <source>
        <dbReference type="Proteomes" id="UP000741863"/>
    </source>
</evidence>
<gene>
    <name evidence="1" type="ORF">JOD17_002964</name>
</gene>
<dbReference type="Proteomes" id="UP000741863">
    <property type="component" value="Unassembled WGS sequence"/>
</dbReference>
<keyword evidence="2" id="KW-1185">Reference proteome</keyword>
<dbReference type="EMBL" id="JAFBEC010000008">
    <property type="protein sequence ID" value="MBM7633868.1"/>
    <property type="molecule type" value="Genomic_DNA"/>
</dbReference>
<organism evidence="1 2">
    <name type="scientific">Geomicrobium sediminis</name>
    <dbReference type="NCBI Taxonomy" id="1347788"/>
    <lineage>
        <taxon>Bacteria</taxon>
        <taxon>Bacillati</taxon>
        <taxon>Bacillota</taxon>
        <taxon>Bacilli</taxon>
        <taxon>Bacillales</taxon>
        <taxon>Geomicrobium</taxon>
    </lineage>
</organism>
<protein>
    <submittedName>
        <fullName evidence="1">Uncharacterized protein</fullName>
    </submittedName>
</protein>
<proteinExistence type="predicted"/>
<name>A0ABS2PGB1_9BACL</name>